<dbReference type="RefSeq" id="WP_344504387.1">
    <property type="nucleotide sequence ID" value="NZ_BAAAQD010000009.1"/>
</dbReference>
<protein>
    <submittedName>
        <fullName evidence="1">Uncharacterized protein</fullName>
    </submittedName>
</protein>
<name>A0ABN2ASU0_9ACTN</name>
<accession>A0ABN2ASU0</accession>
<gene>
    <name evidence="1" type="ORF">GCM10009827_048970</name>
</gene>
<organism evidence="1 2">
    <name type="scientific">Dactylosporangium maewongense</name>
    <dbReference type="NCBI Taxonomy" id="634393"/>
    <lineage>
        <taxon>Bacteria</taxon>
        <taxon>Bacillati</taxon>
        <taxon>Actinomycetota</taxon>
        <taxon>Actinomycetes</taxon>
        <taxon>Micromonosporales</taxon>
        <taxon>Micromonosporaceae</taxon>
        <taxon>Dactylosporangium</taxon>
    </lineage>
</organism>
<sequence>MGVSWRAAGKLFERCLAGHGLDPAGVDDVEAAWRAFEAFVQVEIDGLDPGADADGFIVQWGRYSWNGGLPSLDFTRQLAVVDVHDAGGTEGTEGSDDVEVGPELWQVSLQLWFADGIELAGIGELRPSDSGFDFTPVGAGREAALAAVRGQIERLPPVRAAWRAKPVGSGLAFDCAC</sequence>
<dbReference type="EMBL" id="BAAAQD010000009">
    <property type="protein sequence ID" value="GAA1526381.1"/>
    <property type="molecule type" value="Genomic_DNA"/>
</dbReference>
<comment type="caution">
    <text evidence="1">The sequence shown here is derived from an EMBL/GenBank/DDBJ whole genome shotgun (WGS) entry which is preliminary data.</text>
</comment>
<proteinExistence type="predicted"/>
<evidence type="ECO:0000313" key="2">
    <source>
        <dbReference type="Proteomes" id="UP001501470"/>
    </source>
</evidence>
<dbReference type="Proteomes" id="UP001501470">
    <property type="component" value="Unassembled WGS sequence"/>
</dbReference>
<reference evidence="1 2" key="1">
    <citation type="journal article" date="2019" name="Int. J. Syst. Evol. Microbiol.">
        <title>The Global Catalogue of Microorganisms (GCM) 10K type strain sequencing project: providing services to taxonomists for standard genome sequencing and annotation.</title>
        <authorList>
            <consortium name="The Broad Institute Genomics Platform"/>
            <consortium name="The Broad Institute Genome Sequencing Center for Infectious Disease"/>
            <person name="Wu L."/>
            <person name="Ma J."/>
        </authorList>
    </citation>
    <scope>NUCLEOTIDE SEQUENCE [LARGE SCALE GENOMIC DNA]</scope>
    <source>
        <strain evidence="1 2">JCM 15933</strain>
    </source>
</reference>
<keyword evidence="2" id="KW-1185">Reference proteome</keyword>
<evidence type="ECO:0000313" key="1">
    <source>
        <dbReference type="EMBL" id="GAA1526381.1"/>
    </source>
</evidence>